<dbReference type="GO" id="GO:0003676">
    <property type="term" value="F:nucleic acid binding"/>
    <property type="evidence" value="ECO:0007669"/>
    <property type="project" value="InterPro"/>
</dbReference>
<dbReference type="CDD" id="cd00085">
    <property type="entry name" value="HNHc"/>
    <property type="match status" value="1"/>
</dbReference>
<dbReference type="GO" id="GO:0008270">
    <property type="term" value="F:zinc ion binding"/>
    <property type="evidence" value="ECO:0007669"/>
    <property type="project" value="InterPro"/>
</dbReference>
<dbReference type="Gene3D" id="1.10.30.50">
    <property type="match status" value="1"/>
</dbReference>
<evidence type="ECO:0000313" key="3">
    <source>
        <dbReference type="EMBL" id="CAB4195382.1"/>
    </source>
</evidence>
<accession>A0A6J5PF97</accession>
<evidence type="ECO:0000313" key="2">
    <source>
        <dbReference type="EMBL" id="CAB4168576.1"/>
    </source>
</evidence>
<dbReference type="InterPro" id="IPR002711">
    <property type="entry name" value="HNH"/>
</dbReference>
<dbReference type="InterPro" id="IPR052892">
    <property type="entry name" value="NA-targeting_endonuclease"/>
</dbReference>
<dbReference type="InterPro" id="IPR003615">
    <property type="entry name" value="HNH_nuc"/>
</dbReference>
<dbReference type="PANTHER" id="PTHR33877">
    <property type="entry name" value="SLL1193 PROTEIN"/>
    <property type="match status" value="1"/>
</dbReference>
<feature type="domain" description="HNH nuclease" evidence="1">
    <location>
        <begin position="16"/>
        <end position="71"/>
    </location>
</feature>
<dbReference type="PANTHER" id="PTHR33877:SF2">
    <property type="entry name" value="OS07G0170200 PROTEIN"/>
    <property type="match status" value="1"/>
</dbReference>
<gene>
    <name evidence="3" type="ORF">UFOVP1291_11</name>
    <name evidence="2" type="ORF">UFOVP892_15</name>
</gene>
<reference evidence="2" key="1">
    <citation type="submission" date="2020-05" db="EMBL/GenBank/DDBJ databases">
        <authorList>
            <person name="Chiriac C."/>
            <person name="Salcher M."/>
            <person name="Ghai R."/>
            <person name="Kavagutti S V."/>
        </authorList>
    </citation>
    <scope>NUCLEOTIDE SEQUENCE</scope>
</reference>
<dbReference type="EMBL" id="LR797235">
    <property type="protein sequence ID" value="CAB4195382.1"/>
    <property type="molecule type" value="Genomic_DNA"/>
</dbReference>
<dbReference type="GO" id="GO:0004519">
    <property type="term" value="F:endonuclease activity"/>
    <property type="evidence" value="ECO:0007669"/>
    <property type="project" value="InterPro"/>
</dbReference>
<sequence length="118" mass="13293">MQSALKTTGSTTRWRKIREDILRRDGYVCYYCHNTADSVDHIIPRTRIPEDMKHLIDHPDNLVAACMRCNRAKSNQISVFSTRENTSAPFSVVSLPETVSTVQAGPFSVRLDPGTNRA</sequence>
<dbReference type="EMBL" id="LR796830">
    <property type="protein sequence ID" value="CAB4168576.1"/>
    <property type="molecule type" value="Genomic_DNA"/>
</dbReference>
<dbReference type="Pfam" id="PF01844">
    <property type="entry name" value="HNH"/>
    <property type="match status" value="1"/>
</dbReference>
<dbReference type="SMART" id="SM00507">
    <property type="entry name" value="HNHc"/>
    <property type="match status" value="1"/>
</dbReference>
<protein>
    <submittedName>
        <fullName evidence="2">HNHc domain containing protein</fullName>
    </submittedName>
</protein>
<name>A0A6J5PF97_9CAUD</name>
<organism evidence="2">
    <name type="scientific">uncultured Caudovirales phage</name>
    <dbReference type="NCBI Taxonomy" id="2100421"/>
    <lineage>
        <taxon>Viruses</taxon>
        <taxon>Duplodnaviria</taxon>
        <taxon>Heunggongvirae</taxon>
        <taxon>Uroviricota</taxon>
        <taxon>Caudoviricetes</taxon>
        <taxon>Peduoviridae</taxon>
        <taxon>Maltschvirus</taxon>
        <taxon>Maltschvirus maltsch</taxon>
    </lineage>
</organism>
<proteinExistence type="predicted"/>
<evidence type="ECO:0000259" key="1">
    <source>
        <dbReference type="SMART" id="SM00507"/>
    </source>
</evidence>